<dbReference type="AlphaFoldDB" id="A0A4V6HS40"/>
<dbReference type="EMBL" id="QGQD01000037">
    <property type="protein sequence ID" value="TLD01468.1"/>
    <property type="molecule type" value="Genomic_DNA"/>
</dbReference>
<proteinExistence type="predicted"/>
<keyword evidence="2" id="KW-1185">Reference proteome</keyword>
<evidence type="ECO:0000313" key="1">
    <source>
        <dbReference type="EMBL" id="TLD01468.1"/>
    </source>
</evidence>
<name>A0A4V6HS40_9FIRM</name>
<evidence type="ECO:0000313" key="2">
    <source>
        <dbReference type="Proteomes" id="UP000306509"/>
    </source>
</evidence>
<accession>A0A4V6HS40</accession>
<organism evidence="1 2">
    <name type="scientific">Robinsoniella peoriensis</name>
    <dbReference type="NCBI Taxonomy" id="180332"/>
    <lineage>
        <taxon>Bacteria</taxon>
        <taxon>Bacillati</taxon>
        <taxon>Bacillota</taxon>
        <taxon>Clostridia</taxon>
        <taxon>Lachnospirales</taxon>
        <taxon>Lachnospiraceae</taxon>
        <taxon>Robinsoniella</taxon>
    </lineage>
</organism>
<comment type="caution">
    <text evidence="1">The sequence shown here is derived from an EMBL/GenBank/DDBJ whole genome shotgun (WGS) entry which is preliminary data.</text>
</comment>
<protein>
    <submittedName>
        <fullName evidence="1">Uncharacterized protein</fullName>
    </submittedName>
</protein>
<reference evidence="1 2" key="1">
    <citation type="journal article" date="2019" name="Anaerobe">
        <title>Detection of Robinsoniella peoriensis in multiple bone samples of a trauma patient.</title>
        <authorList>
            <person name="Schrottner P."/>
            <person name="Hartwich K."/>
            <person name="Bunk B."/>
            <person name="Schober I."/>
            <person name="Helbig S."/>
            <person name="Rudolph W.W."/>
            <person name="Gunzer F."/>
        </authorList>
    </citation>
    <scope>NUCLEOTIDE SEQUENCE [LARGE SCALE GENOMIC DNA]</scope>
    <source>
        <strain evidence="1 2">DSM 106044</strain>
    </source>
</reference>
<sequence length="36" mass="3895">MVEGIELLSQSTEVVKGTNFIRKDIGGPNGSPNIFF</sequence>
<dbReference type="Proteomes" id="UP000306509">
    <property type="component" value="Unassembled WGS sequence"/>
</dbReference>
<gene>
    <name evidence="1" type="ORF">DSM106044_01613</name>
</gene>